<dbReference type="EMBL" id="LBMM01033374">
    <property type="protein sequence ID" value="KMQ81622.1"/>
    <property type="molecule type" value="Genomic_DNA"/>
</dbReference>
<dbReference type="PaxDb" id="67767-A0A0J7JTX2"/>
<dbReference type="Proteomes" id="UP000036403">
    <property type="component" value="Unassembled WGS sequence"/>
</dbReference>
<protein>
    <recommendedName>
        <fullName evidence="3">Peptidase A2 domain-containing protein</fullName>
    </recommendedName>
</protein>
<evidence type="ECO:0008006" key="3">
    <source>
        <dbReference type="Google" id="ProtNLM"/>
    </source>
</evidence>
<name>A0A0J7JTX2_LASNI</name>
<evidence type="ECO:0000313" key="2">
    <source>
        <dbReference type="Proteomes" id="UP000036403"/>
    </source>
</evidence>
<keyword evidence="2" id="KW-1185">Reference proteome</keyword>
<dbReference type="STRING" id="67767.A0A0J7JTX2"/>
<dbReference type="AlphaFoldDB" id="A0A0J7JTX2"/>
<gene>
    <name evidence="1" type="ORF">RF55_25736</name>
</gene>
<dbReference type="FunFam" id="2.40.70.10:FF:000130">
    <property type="entry name" value="Retrovirus-related Pol polyprotein from transposon opus-like Protein"/>
    <property type="match status" value="1"/>
</dbReference>
<feature type="non-terminal residue" evidence="1">
    <location>
        <position position="198"/>
    </location>
</feature>
<evidence type="ECO:0000313" key="1">
    <source>
        <dbReference type="EMBL" id="KMQ81622.1"/>
    </source>
</evidence>
<dbReference type="OrthoDB" id="6423099at2759"/>
<organism evidence="1 2">
    <name type="scientific">Lasius niger</name>
    <name type="common">Black garden ant</name>
    <dbReference type="NCBI Taxonomy" id="67767"/>
    <lineage>
        <taxon>Eukaryota</taxon>
        <taxon>Metazoa</taxon>
        <taxon>Ecdysozoa</taxon>
        <taxon>Arthropoda</taxon>
        <taxon>Hexapoda</taxon>
        <taxon>Insecta</taxon>
        <taxon>Pterygota</taxon>
        <taxon>Neoptera</taxon>
        <taxon>Endopterygota</taxon>
        <taxon>Hymenoptera</taxon>
        <taxon>Apocrita</taxon>
        <taxon>Aculeata</taxon>
        <taxon>Formicoidea</taxon>
        <taxon>Formicidae</taxon>
        <taxon>Formicinae</taxon>
        <taxon>Lasius</taxon>
        <taxon>Lasius</taxon>
    </lineage>
</organism>
<dbReference type="SUPFAM" id="SSF50630">
    <property type="entry name" value="Acid proteases"/>
    <property type="match status" value="1"/>
</dbReference>
<dbReference type="Gene3D" id="2.40.70.10">
    <property type="entry name" value="Acid Proteases"/>
    <property type="match status" value="1"/>
</dbReference>
<proteinExistence type="predicted"/>
<dbReference type="InterPro" id="IPR021109">
    <property type="entry name" value="Peptidase_aspartic_dom_sf"/>
</dbReference>
<reference evidence="1 2" key="1">
    <citation type="submission" date="2015-04" db="EMBL/GenBank/DDBJ databases">
        <title>Lasius niger genome sequencing.</title>
        <authorList>
            <person name="Konorov E.A."/>
            <person name="Nikitin M.A."/>
            <person name="Kirill M.V."/>
            <person name="Chang P."/>
        </authorList>
    </citation>
    <scope>NUCLEOTIDE SEQUENCE [LARGE SCALE GENOMIC DNA]</scope>
    <source>
        <tissue evidence="1">Whole</tissue>
    </source>
</reference>
<accession>A0A0J7JTX2</accession>
<sequence length="198" mass="21840">MLLALCLGATAGKLKKLSPVQASGDSRPPSTRLSKEYRLHIIDRTTHIKFLIDSGSVISLIPVSIIKGLHRRKDDFKLYAANTSIIDTYGTLNLTFGLNLRRNFTWSFVVANVQSAIIGADFLTHHGLILDLKGKRLMDPSKAVSTKGEVAEAKLYNVSTINVQSSSGIDRPYSNLLSRFVQITRPNVPLATRIHNEV</sequence>
<comment type="caution">
    <text evidence="1">The sequence shown here is derived from an EMBL/GenBank/DDBJ whole genome shotgun (WGS) entry which is preliminary data.</text>
</comment>